<evidence type="ECO:0000313" key="1">
    <source>
        <dbReference type="EMBL" id="SNR94741.1"/>
    </source>
</evidence>
<dbReference type="OrthoDB" id="3609669at2"/>
<evidence type="ECO:0000313" key="2">
    <source>
        <dbReference type="Proteomes" id="UP000198348"/>
    </source>
</evidence>
<protein>
    <submittedName>
        <fullName evidence="1">Uncharacterized protein</fullName>
    </submittedName>
</protein>
<keyword evidence="2" id="KW-1185">Reference proteome</keyword>
<dbReference type="AlphaFoldDB" id="A0A239AH82"/>
<sequence length="144" mass="15100">MAQLLGLEGQLARLPDVAATYGPATVLNQTAKGAQNLLVRISGRRDMVRNLAEQRAKQRGSSEAAANAAGDAAMAKFDRRYGSLLVRGMPAGLPTLRNSRFVATVLYDKQGEPHTTVALIAELVVRRSGIVGRVAGVCGAISSG</sequence>
<organism evidence="1 2">
    <name type="scientific">Haloechinothrix alba</name>
    <dbReference type="NCBI Taxonomy" id="664784"/>
    <lineage>
        <taxon>Bacteria</taxon>
        <taxon>Bacillati</taxon>
        <taxon>Actinomycetota</taxon>
        <taxon>Actinomycetes</taxon>
        <taxon>Pseudonocardiales</taxon>
        <taxon>Pseudonocardiaceae</taxon>
        <taxon>Haloechinothrix</taxon>
    </lineage>
</organism>
<name>A0A239AH82_9PSEU</name>
<accession>A0A239AH82</accession>
<dbReference type="RefSeq" id="WP_089303468.1">
    <property type="nucleotide sequence ID" value="NZ_FZNW01000040.1"/>
</dbReference>
<proteinExistence type="predicted"/>
<dbReference type="Proteomes" id="UP000198348">
    <property type="component" value="Unassembled WGS sequence"/>
</dbReference>
<gene>
    <name evidence="1" type="ORF">SAMN06265360_14013</name>
</gene>
<reference evidence="1 2" key="1">
    <citation type="submission" date="2017-06" db="EMBL/GenBank/DDBJ databases">
        <authorList>
            <person name="Kim H.J."/>
            <person name="Triplett B.A."/>
        </authorList>
    </citation>
    <scope>NUCLEOTIDE SEQUENCE [LARGE SCALE GENOMIC DNA]</scope>
    <source>
        <strain evidence="1 2">DSM 45207</strain>
    </source>
</reference>
<dbReference type="EMBL" id="FZNW01000040">
    <property type="protein sequence ID" value="SNR94741.1"/>
    <property type="molecule type" value="Genomic_DNA"/>
</dbReference>